<organism evidence="12 13">
    <name type="scientific">Nesospiza acunhae</name>
    <dbReference type="NCBI Taxonomy" id="381881"/>
    <lineage>
        <taxon>Eukaryota</taxon>
        <taxon>Metazoa</taxon>
        <taxon>Chordata</taxon>
        <taxon>Craniata</taxon>
        <taxon>Vertebrata</taxon>
        <taxon>Euteleostomi</taxon>
        <taxon>Archelosauria</taxon>
        <taxon>Archosauria</taxon>
        <taxon>Dinosauria</taxon>
        <taxon>Saurischia</taxon>
        <taxon>Theropoda</taxon>
        <taxon>Coelurosauria</taxon>
        <taxon>Aves</taxon>
        <taxon>Neognathae</taxon>
        <taxon>Neoaves</taxon>
        <taxon>Telluraves</taxon>
        <taxon>Australaves</taxon>
        <taxon>Passeriformes</taxon>
        <taxon>Thraupidae</taxon>
        <taxon>Nesospiza</taxon>
    </lineage>
</organism>
<dbReference type="InterPro" id="IPR033116">
    <property type="entry name" value="TRYPSIN_SER"/>
</dbReference>
<gene>
    <name evidence="12" type="primary">Acr_7</name>
    <name evidence="12" type="ORF">NESACU_R06354</name>
</gene>
<comment type="similarity">
    <text evidence="8">Belongs to the peptidase S1 family. CLIP subfamily.</text>
</comment>
<dbReference type="InterPro" id="IPR018114">
    <property type="entry name" value="TRYPSIN_HIS"/>
</dbReference>
<dbReference type="GO" id="GO:0006508">
    <property type="term" value="P:proteolysis"/>
    <property type="evidence" value="ECO:0007669"/>
    <property type="project" value="UniProtKB-KW"/>
</dbReference>
<evidence type="ECO:0000256" key="8">
    <source>
        <dbReference type="ARBA" id="ARBA00024195"/>
    </source>
</evidence>
<dbReference type="PANTHER" id="PTHR24252:SF8">
    <property type="entry name" value="ACROSIN"/>
    <property type="match status" value="1"/>
</dbReference>
<protein>
    <recommendedName>
        <fullName evidence="3">Acrosin</fullName>
        <ecNumber evidence="2">3.4.21.10</ecNumber>
    </recommendedName>
</protein>
<dbReference type="InterPro" id="IPR009003">
    <property type="entry name" value="Peptidase_S1_PA"/>
</dbReference>
<dbReference type="InterPro" id="IPR001254">
    <property type="entry name" value="Trypsin_dom"/>
</dbReference>
<reference evidence="12 13" key="1">
    <citation type="submission" date="2019-09" db="EMBL/GenBank/DDBJ databases">
        <title>Bird 10,000 Genomes (B10K) Project - Family phase.</title>
        <authorList>
            <person name="Zhang G."/>
        </authorList>
    </citation>
    <scope>NUCLEOTIDE SEQUENCE [LARGE SCALE GENOMIC DNA]</scope>
    <source>
        <strain evidence="12">OUT-0053</strain>
        <tissue evidence="12">Muscle</tissue>
    </source>
</reference>
<dbReference type="CDD" id="cd00190">
    <property type="entry name" value="Tryp_SPc"/>
    <property type="match status" value="1"/>
</dbReference>
<dbReference type="InterPro" id="IPR001314">
    <property type="entry name" value="Peptidase_S1A"/>
</dbReference>
<keyword evidence="4 9" id="KW-0645">Protease</keyword>
<dbReference type="PROSITE" id="PS00135">
    <property type="entry name" value="TRYPSIN_SER"/>
    <property type="match status" value="1"/>
</dbReference>
<dbReference type="GO" id="GO:0004252">
    <property type="term" value="F:serine-type endopeptidase activity"/>
    <property type="evidence" value="ECO:0007669"/>
    <property type="project" value="InterPro"/>
</dbReference>
<dbReference type="FunFam" id="2.40.10.10:FF:000002">
    <property type="entry name" value="Transmembrane protease serine"/>
    <property type="match status" value="1"/>
</dbReference>
<evidence type="ECO:0000256" key="2">
    <source>
        <dbReference type="ARBA" id="ARBA00012050"/>
    </source>
</evidence>
<evidence type="ECO:0000256" key="6">
    <source>
        <dbReference type="ARBA" id="ARBA00022825"/>
    </source>
</evidence>
<dbReference type="Proteomes" id="UP000549091">
    <property type="component" value="Unassembled WGS sequence"/>
</dbReference>
<dbReference type="PANTHER" id="PTHR24252">
    <property type="entry name" value="ACROSIN-RELATED"/>
    <property type="match status" value="1"/>
</dbReference>
<accession>A0A7K7S7M1</accession>
<comment type="catalytic activity">
    <reaction evidence="1">
        <text>Preferential cleavage: Arg-|-Xaa, Lys-|-Xaa.</text>
        <dbReference type="EC" id="3.4.21.10"/>
    </reaction>
</comment>
<proteinExistence type="inferred from homology"/>
<feature type="non-terminal residue" evidence="12">
    <location>
        <position position="1"/>
    </location>
</feature>
<evidence type="ECO:0000256" key="3">
    <source>
        <dbReference type="ARBA" id="ARBA00017161"/>
    </source>
</evidence>
<evidence type="ECO:0000256" key="10">
    <source>
        <dbReference type="SAM" id="MobiDB-lite"/>
    </source>
</evidence>
<dbReference type="GO" id="GO:0007340">
    <property type="term" value="P:acrosome reaction"/>
    <property type="evidence" value="ECO:0007669"/>
    <property type="project" value="TreeGrafter"/>
</dbReference>
<dbReference type="AlphaFoldDB" id="A0A7K7S7M1"/>
<dbReference type="Gene3D" id="2.40.10.10">
    <property type="entry name" value="Trypsin-like serine proteases"/>
    <property type="match status" value="2"/>
</dbReference>
<keyword evidence="6 9" id="KW-0720">Serine protease</keyword>
<feature type="non-terminal residue" evidence="12">
    <location>
        <position position="277"/>
    </location>
</feature>
<comment type="caution">
    <text evidence="12">The sequence shown here is derived from an EMBL/GenBank/DDBJ whole genome shotgun (WGS) entry which is preliminary data.</text>
</comment>
<evidence type="ECO:0000313" key="13">
    <source>
        <dbReference type="Proteomes" id="UP000549091"/>
    </source>
</evidence>
<evidence type="ECO:0000256" key="1">
    <source>
        <dbReference type="ARBA" id="ARBA00001656"/>
    </source>
</evidence>
<dbReference type="Pfam" id="PF00089">
    <property type="entry name" value="Trypsin"/>
    <property type="match status" value="2"/>
</dbReference>
<evidence type="ECO:0000256" key="9">
    <source>
        <dbReference type="RuleBase" id="RU363034"/>
    </source>
</evidence>
<feature type="domain" description="Peptidase S1" evidence="11">
    <location>
        <begin position="31"/>
        <end position="277"/>
    </location>
</feature>
<dbReference type="SMART" id="SM00020">
    <property type="entry name" value="Tryp_SPc"/>
    <property type="match status" value="1"/>
</dbReference>
<dbReference type="PROSITE" id="PS50240">
    <property type="entry name" value="TRYPSIN_DOM"/>
    <property type="match status" value="1"/>
</dbReference>
<evidence type="ECO:0000313" key="12">
    <source>
        <dbReference type="EMBL" id="NWZ99480.1"/>
    </source>
</evidence>
<keyword evidence="13" id="KW-1185">Reference proteome</keyword>
<dbReference type="EC" id="3.4.21.10" evidence="2"/>
<keyword evidence="7" id="KW-1015">Disulfide bond</keyword>
<dbReference type="PRINTS" id="PR00722">
    <property type="entry name" value="CHYMOTRYPSIN"/>
</dbReference>
<evidence type="ECO:0000259" key="11">
    <source>
        <dbReference type="PROSITE" id="PS50240"/>
    </source>
</evidence>
<dbReference type="PROSITE" id="PS00134">
    <property type="entry name" value="TRYPSIN_HIS"/>
    <property type="match status" value="1"/>
</dbReference>
<keyword evidence="5 9" id="KW-0378">Hydrolase</keyword>
<dbReference type="EMBL" id="VZSU01002209">
    <property type="protein sequence ID" value="NWZ99480.1"/>
    <property type="molecule type" value="Genomic_DNA"/>
</dbReference>
<evidence type="ECO:0000256" key="5">
    <source>
        <dbReference type="ARBA" id="ARBA00022801"/>
    </source>
</evidence>
<evidence type="ECO:0000256" key="4">
    <source>
        <dbReference type="ARBA" id="ARBA00022670"/>
    </source>
</evidence>
<name>A0A7K7S7M1_9PASS</name>
<dbReference type="InterPro" id="IPR043504">
    <property type="entry name" value="Peptidase_S1_PA_chymotrypsin"/>
</dbReference>
<dbReference type="SUPFAM" id="SSF50494">
    <property type="entry name" value="Trypsin-like serine proteases"/>
    <property type="match status" value="1"/>
</dbReference>
<feature type="region of interest" description="Disordered" evidence="10">
    <location>
        <begin position="89"/>
        <end position="118"/>
    </location>
</feature>
<sequence length="277" mass="30096">GSCGFRVPPPVNSPMTYSYGDEAYDYGMTRIVGGAGAAVAEWPWLVSIQHPWVPGSNHWCGGSLITADWVLTAAHCFDKFEGGDVPVPHGQATSSHPPWEASVPCQQPGAGTDRHTPHGLPWPAVWASPLRRSREWGHLHNTSRCPASSTTCYSHALSSTLSVSVLRNCWIAGWGATTARSLDSADHLQQAKVKLIDLQLCNSSDWYAGEIHPYNLCAGYPQGTIDSCKGDSGGPLMCQDNNAAYWWVIGVTSWGEGCARARQPGVYISVQHFYNWI</sequence>
<evidence type="ECO:0000256" key="7">
    <source>
        <dbReference type="ARBA" id="ARBA00023157"/>
    </source>
</evidence>